<reference evidence="16" key="1">
    <citation type="submission" date="2006-12" db="EMBL/GenBank/DDBJ databases">
        <title>Complete sequence of chromosome 1 of Verminephrobacter eiseniae EF01-2.</title>
        <authorList>
            <person name="Copeland A."/>
            <person name="Lucas S."/>
            <person name="Lapidus A."/>
            <person name="Barry K."/>
            <person name="Detter J.C."/>
            <person name="Glavina del Rio T."/>
            <person name="Dalin E."/>
            <person name="Tice H."/>
            <person name="Pitluck S."/>
            <person name="Chertkov O."/>
            <person name="Brettin T."/>
            <person name="Bruce D."/>
            <person name="Han C."/>
            <person name="Tapia R."/>
            <person name="Gilna P."/>
            <person name="Schmutz J."/>
            <person name="Larimer F."/>
            <person name="Land M."/>
            <person name="Hauser L."/>
            <person name="Kyrpides N."/>
            <person name="Kim E."/>
            <person name="Stahl D."/>
            <person name="Richardson P."/>
        </authorList>
    </citation>
    <scope>NUCLEOTIDE SEQUENCE [LARGE SCALE GENOMIC DNA]</scope>
    <source>
        <strain evidence="16">EF01-2</strain>
    </source>
</reference>
<dbReference type="GO" id="GO:0006096">
    <property type="term" value="P:glycolytic process"/>
    <property type="evidence" value="ECO:0007669"/>
    <property type="project" value="UniProtKB-UniRule"/>
</dbReference>
<feature type="binding site" evidence="13">
    <location>
        <position position="180"/>
    </location>
    <ligand>
        <name>substrate</name>
    </ligand>
</feature>
<proteinExistence type="inferred from homology"/>
<comment type="subunit">
    <text evidence="5 13 14">Homodimer.</text>
</comment>
<dbReference type="GO" id="GO:0046166">
    <property type="term" value="P:glyceraldehyde-3-phosphate biosynthetic process"/>
    <property type="evidence" value="ECO:0007669"/>
    <property type="project" value="TreeGrafter"/>
</dbReference>
<keyword evidence="11 13" id="KW-0413">Isomerase</keyword>
<dbReference type="FunFam" id="3.20.20.70:FF:000020">
    <property type="entry name" value="Triosephosphate isomerase"/>
    <property type="match status" value="1"/>
</dbReference>
<feature type="binding site" evidence="13">
    <location>
        <begin position="239"/>
        <end position="240"/>
    </location>
    <ligand>
        <name>substrate</name>
    </ligand>
</feature>
<gene>
    <name evidence="13" type="primary">tpiA</name>
    <name evidence="15" type="ordered locus">Veis_2815</name>
</gene>
<evidence type="ECO:0000256" key="12">
    <source>
        <dbReference type="ARBA" id="ARBA00055680"/>
    </source>
</evidence>
<dbReference type="AlphaFoldDB" id="A1WLP6"/>
<dbReference type="SUPFAM" id="SSF51351">
    <property type="entry name" value="Triosephosphate isomerase (TIM)"/>
    <property type="match status" value="1"/>
</dbReference>
<dbReference type="InterPro" id="IPR035990">
    <property type="entry name" value="TIM_sf"/>
</dbReference>
<dbReference type="Gene3D" id="3.20.20.70">
    <property type="entry name" value="Aldolase class I"/>
    <property type="match status" value="1"/>
</dbReference>
<evidence type="ECO:0000256" key="11">
    <source>
        <dbReference type="ARBA" id="ARBA00023235"/>
    </source>
</evidence>
<dbReference type="GO" id="GO:0005829">
    <property type="term" value="C:cytosol"/>
    <property type="evidence" value="ECO:0007669"/>
    <property type="project" value="TreeGrafter"/>
</dbReference>
<dbReference type="InterPro" id="IPR020861">
    <property type="entry name" value="Triosephosphate_isomerase_AS"/>
</dbReference>
<organism evidence="15 16">
    <name type="scientific">Verminephrobacter eiseniae (strain EF01-2)</name>
    <dbReference type="NCBI Taxonomy" id="391735"/>
    <lineage>
        <taxon>Bacteria</taxon>
        <taxon>Pseudomonadati</taxon>
        <taxon>Pseudomonadota</taxon>
        <taxon>Betaproteobacteria</taxon>
        <taxon>Burkholderiales</taxon>
        <taxon>Comamonadaceae</taxon>
        <taxon>Verminephrobacter</taxon>
    </lineage>
</organism>
<comment type="pathway">
    <text evidence="13 14">Carbohydrate degradation; glycolysis; D-glyceraldehyde 3-phosphate from glycerone phosphate: step 1/1.</text>
</comment>
<comment type="pathway">
    <text evidence="2 13 14">Carbohydrate biosynthesis; gluconeogenesis.</text>
</comment>
<dbReference type="GO" id="GO:0006094">
    <property type="term" value="P:gluconeogenesis"/>
    <property type="evidence" value="ECO:0007669"/>
    <property type="project" value="UniProtKB-UniRule"/>
</dbReference>
<protein>
    <recommendedName>
        <fullName evidence="7 13">Triosephosphate isomerase</fullName>
        <shortName evidence="13">TIM</shortName>
        <shortName evidence="13">TPI</shortName>
        <ecNumber evidence="6 13">5.3.1.1</ecNumber>
    </recommendedName>
    <alternativeName>
        <fullName evidence="13">Triose-phosphate isomerase</fullName>
    </alternativeName>
</protein>
<sequence>MAMTMNDRKKLIVGNWKMNGSLAANQDLLQAIRAGIADLDAAACTVALAVPAPYLAQVQALVAGSALALAAQDLSPHEAGAYTGEVSAAMLKDFGVRYALVGHSERRQYHGETDALVAKKVQRALAAGLTPIVCLGETLPEREAGQTEAVVRRQLAAVIQLNGHCISEVVLAYEPVWAIGTGRTASARQAQAVHAVLRAQLGAASSHAGRIRLLYGGSMNAANAAPLLAQPDIDGGLVGGAALKAPDFLQIIAAACADGGPAMESGVNRQ</sequence>
<evidence type="ECO:0000256" key="8">
    <source>
        <dbReference type="ARBA" id="ARBA00022432"/>
    </source>
</evidence>
<dbReference type="HOGENOM" id="CLU_024251_2_1_4"/>
<dbReference type="eggNOG" id="COG0149">
    <property type="taxonomic scope" value="Bacteria"/>
</dbReference>
<evidence type="ECO:0000256" key="1">
    <source>
        <dbReference type="ARBA" id="ARBA00000474"/>
    </source>
</evidence>
<dbReference type="Pfam" id="PF00121">
    <property type="entry name" value="TIM"/>
    <property type="match status" value="1"/>
</dbReference>
<evidence type="ECO:0000256" key="6">
    <source>
        <dbReference type="ARBA" id="ARBA00011940"/>
    </source>
</evidence>
<comment type="subcellular location">
    <subcellularLocation>
        <location evidence="13 14">Cytoplasm</location>
    </subcellularLocation>
</comment>
<dbReference type="EMBL" id="CP000542">
    <property type="protein sequence ID" value="ABM58553.1"/>
    <property type="molecule type" value="Genomic_DNA"/>
</dbReference>
<comment type="similarity">
    <text evidence="4 13 14">Belongs to the triosephosphate isomerase family.</text>
</comment>
<evidence type="ECO:0000256" key="13">
    <source>
        <dbReference type="HAMAP-Rule" id="MF_00147"/>
    </source>
</evidence>
<evidence type="ECO:0000256" key="14">
    <source>
        <dbReference type="RuleBase" id="RU363013"/>
    </source>
</evidence>
<dbReference type="PANTHER" id="PTHR21139:SF42">
    <property type="entry name" value="TRIOSEPHOSPHATE ISOMERASE"/>
    <property type="match status" value="1"/>
</dbReference>
<dbReference type="GO" id="GO:0019563">
    <property type="term" value="P:glycerol catabolic process"/>
    <property type="evidence" value="ECO:0007669"/>
    <property type="project" value="TreeGrafter"/>
</dbReference>
<evidence type="ECO:0000256" key="7">
    <source>
        <dbReference type="ARBA" id="ARBA00019397"/>
    </source>
</evidence>
<dbReference type="InterPro" id="IPR022896">
    <property type="entry name" value="TrioseP_Isoase_bac/euk"/>
</dbReference>
<name>A1WLP6_VEREI</name>
<dbReference type="InterPro" id="IPR000652">
    <property type="entry name" value="Triosephosphate_isomerase"/>
</dbReference>
<dbReference type="EC" id="5.3.1.1" evidence="6 13"/>
<dbReference type="PROSITE" id="PS00171">
    <property type="entry name" value="TIM_1"/>
    <property type="match status" value="1"/>
</dbReference>
<comment type="function">
    <text evidence="12 13">Involved in the gluconeogenesis. Catalyzes stereospecifically the conversion of dihydroxyacetone phosphate (DHAP) to D-glyceraldehyde-3-phosphate (G3P).</text>
</comment>
<evidence type="ECO:0000256" key="9">
    <source>
        <dbReference type="ARBA" id="ARBA00022490"/>
    </source>
</evidence>
<dbReference type="Proteomes" id="UP000000374">
    <property type="component" value="Chromosome"/>
</dbReference>
<dbReference type="KEGG" id="vei:Veis_2815"/>
<dbReference type="GO" id="GO:0004807">
    <property type="term" value="F:triose-phosphate isomerase activity"/>
    <property type="evidence" value="ECO:0007669"/>
    <property type="project" value="UniProtKB-UniRule"/>
</dbReference>
<dbReference type="PROSITE" id="PS51440">
    <property type="entry name" value="TIM_2"/>
    <property type="match status" value="1"/>
</dbReference>
<dbReference type="CDD" id="cd00311">
    <property type="entry name" value="TIM"/>
    <property type="match status" value="1"/>
</dbReference>
<accession>A1WLP6</accession>
<dbReference type="PANTHER" id="PTHR21139">
    <property type="entry name" value="TRIOSEPHOSPHATE ISOMERASE"/>
    <property type="match status" value="1"/>
</dbReference>
<dbReference type="UniPathway" id="UPA00109">
    <property type="reaction ID" value="UER00189"/>
</dbReference>
<dbReference type="InterPro" id="IPR013785">
    <property type="entry name" value="Aldolase_TIM"/>
</dbReference>
<evidence type="ECO:0000256" key="4">
    <source>
        <dbReference type="ARBA" id="ARBA00007422"/>
    </source>
</evidence>
<keyword evidence="8 13" id="KW-0312">Gluconeogenesis</keyword>
<comment type="pathway">
    <text evidence="3">Carbohydrate metabolism; erythritol degradation.</text>
</comment>
<dbReference type="STRING" id="391735.Veis_2815"/>
<dbReference type="UniPathway" id="UPA00138"/>
<feature type="binding site" evidence="13">
    <location>
        <position position="218"/>
    </location>
    <ligand>
        <name>substrate</name>
    </ligand>
</feature>
<feature type="active site" description="Proton acceptor" evidence="13">
    <location>
        <position position="174"/>
    </location>
</feature>
<evidence type="ECO:0000256" key="5">
    <source>
        <dbReference type="ARBA" id="ARBA00011738"/>
    </source>
</evidence>
<feature type="active site" description="Electrophile" evidence="13">
    <location>
        <position position="103"/>
    </location>
</feature>
<dbReference type="HAMAP" id="MF_00147_B">
    <property type="entry name" value="TIM_B"/>
    <property type="match status" value="1"/>
</dbReference>
<keyword evidence="10 13" id="KW-0324">Glycolysis</keyword>
<feature type="binding site" evidence="13">
    <location>
        <begin position="15"/>
        <end position="17"/>
    </location>
    <ligand>
        <name>substrate</name>
    </ligand>
</feature>
<keyword evidence="16" id="KW-1185">Reference proteome</keyword>
<evidence type="ECO:0000256" key="2">
    <source>
        <dbReference type="ARBA" id="ARBA00004742"/>
    </source>
</evidence>
<evidence type="ECO:0000256" key="3">
    <source>
        <dbReference type="ARBA" id="ARBA00004939"/>
    </source>
</evidence>
<evidence type="ECO:0000313" key="15">
    <source>
        <dbReference type="EMBL" id="ABM58553.1"/>
    </source>
</evidence>
<dbReference type="NCBIfam" id="TIGR00419">
    <property type="entry name" value="tim"/>
    <property type="match status" value="1"/>
</dbReference>
<evidence type="ECO:0000256" key="10">
    <source>
        <dbReference type="ARBA" id="ARBA00023152"/>
    </source>
</evidence>
<keyword evidence="9 13" id="KW-0963">Cytoplasm</keyword>
<evidence type="ECO:0000313" key="16">
    <source>
        <dbReference type="Proteomes" id="UP000000374"/>
    </source>
</evidence>
<comment type="catalytic activity">
    <reaction evidence="1 13 14">
        <text>D-glyceraldehyde 3-phosphate = dihydroxyacetone phosphate</text>
        <dbReference type="Rhea" id="RHEA:18585"/>
        <dbReference type="ChEBI" id="CHEBI:57642"/>
        <dbReference type="ChEBI" id="CHEBI:59776"/>
        <dbReference type="EC" id="5.3.1.1"/>
    </reaction>
</comment>